<keyword evidence="6 9" id="KW-0812">Transmembrane</keyword>
<dbReference type="Gene3D" id="1.10.3720.10">
    <property type="entry name" value="MetI-like"/>
    <property type="match status" value="1"/>
</dbReference>
<dbReference type="EMBL" id="VUOB01000041">
    <property type="protein sequence ID" value="KAA2258691.1"/>
    <property type="molecule type" value="Genomic_DNA"/>
</dbReference>
<comment type="subcellular location">
    <subcellularLocation>
        <location evidence="1 9">Cell membrane</location>
        <topology evidence="1 9">Multi-pass membrane protein</topology>
    </subcellularLocation>
</comment>
<dbReference type="CDD" id="cd06261">
    <property type="entry name" value="TM_PBP2"/>
    <property type="match status" value="1"/>
</dbReference>
<dbReference type="OrthoDB" id="3228189at2"/>
<dbReference type="Proteomes" id="UP000323454">
    <property type="component" value="Unassembled WGS sequence"/>
</dbReference>
<evidence type="ECO:0000313" key="11">
    <source>
        <dbReference type="EMBL" id="KAA2258691.1"/>
    </source>
</evidence>
<name>A0A5B2X6C9_9PSEU</name>
<keyword evidence="3 9" id="KW-0813">Transport</keyword>
<evidence type="ECO:0000259" key="10">
    <source>
        <dbReference type="PROSITE" id="PS50928"/>
    </source>
</evidence>
<feature type="transmembrane region" description="Helical" evidence="9">
    <location>
        <begin position="236"/>
        <end position="261"/>
    </location>
</feature>
<keyword evidence="12" id="KW-1185">Reference proteome</keyword>
<evidence type="ECO:0000256" key="1">
    <source>
        <dbReference type="ARBA" id="ARBA00004651"/>
    </source>
</evidence>
<evidence type="ECO:0000256" key="2">
    <source>
        <dbReference type="ARBA" id="ARBA00009047"/>
    </source>
</evidence>
<keyword evidence="5" id="KW-0762">Sugar transport</keyword>
<evidence type="ECO:0000256" key="5">
    <source>
        <dbReference type="ARBA" id="ARBA00022597"/>
    </source>
</evidence>
<dbReference type="InterPro" id="IPR050901">
    <property type="entry name" value="BP-dep_ABC_trans_perm"/>
</dbReference>
<dbReference type="SUPFAM" id="SSF161098">
    <property type="entry name" value="MetI-like"/>
    <property type="match status" value="1"/>
</dbReference>
<accession>A0A5B2X6C9</accession>
<dbReference type="GO" id="GO:0055085">
    <property type="term" value="P:transmembrane transport"/>
    <property type="evidence" value="ECO:0007669"/>
    <property type="project" value="InterPro"/>
</dbReference>
<sequence>MTRGPAWMLRRIAFYVLIAVLLAFFAIPMLWLASAPFDTKPGLGIRWPDWTTGNITATFRHPYALTSLVNSLVLCLIATAVTTAFATLAAYALSRVRIPGRDLLLYLLLLLSSVVTGTAAMVPIFVMMFQLGLINSQFGTALVISGGMLPAAIFILKDFMDAVPRSYEESARVFGASSRQVLAHVVLPVSRPGIATILVWAFVNAWGNFLLPFLLLRDVSQQPAAVLLRTLQDEGGSANLTVIPVFSLLYSIPVVVLYLVVNKRYGFRFHGGIKGG</sequence>
<feature type="transmembrane region" description="Helical" evidence="9">
    <location>
        <begin position="68"/>
        <end position="91"/>
    </location>
</feature>
<dbReference type="RefSeq" id="WP_149851688.1">
    <property type="nucleotide sequence ID" value="NZ_VUOB01000041.1"/>
</dbReference>
<comment type="caution">
    <text evidence="11">The sequence shown here is derived from an EMBL/GenBank/DDBJ whole genome shotgun (WGS) entry which is preliminary data.</text>
</comment>
<comment type="similarity">
    <text evidence="2">Belongs to the binding-protein-dependent transport system permease family. MalFG subfamily.</text>
</comment>
<dbReference type="PANTHER" id="PTHR32243:SF50">
    <property type="entry name" value="MALTOSE_MALTODEXTRIN TRANSPORT SYSTEM PERMEASE PROTEIN MALG"/>
    <property type="match status" value="1"/>
</dbReference>
<keyword evidence="8 9" id="KW-0472">Membrane</keyword>
<evidence type="ECO:0000256" key="3">
    <source>
        <dbReference type="ARBA" id="ARBA00022448"/>
    </source>
</evidence>
<keyword evidence="4" id="KW-1003">Cell membrane</keyword>
<dbReference type="AlphaFoldDB" id="A0A5B2X6C9"/>
<reference evidence="11 12" key="2">
    <citation type="submission" date="2019-09" db="EMBL/GenBank/DDBJ databases">
        <authorList>
            <person name="Jin C."/>
        </authorList>
    </citation>
    <scope>NUCLEOTIDE SEQUENCE [LARGE SCALE GENOMIC DNA]</scope>
    <source>
        <strain evidence="11 12">AN110305</strain>
    </source>
</reference>
<feature type="domain" description="ABC transmembrane type-1" evidence="10">
    <location>
        <begin position="68"/>
        <end position="261"/>
    </location>
</feature>
<evidence type="ECO:0000313" key="12">
    <source>
        <dbReference type="Proteomes" id="UP000323454"/>
    </source>
</evidence>
<feature type="transmembrane region" description="Helical" evidence="9">
    <location>
        <begin position="138"/>
        <end position="156"/>
    </location>
</feature>
<protein>
    <submittedName>
        <fullName evidence="11">Carbohydrate ABC transporter permease</fullName>
    </submittedName>
</protein>
<evidence type="ECO:0000256" key="7">
    <source>
        <dbReference type="ARBA" id="ARBA00022989"/>
    </source>
</evidence>
<evidence type="ECO:0000256" key="8">
    <source>
        <dbReference type="ARBA" id="ARBA00023136"/>
    </source>
</evidence>
<evidence type="ECO:0000256" key="4">
    <source>
        <dbReference type="ARBA" id="ARBA00022475"/>
    </source>
</evidence>
<dbReference type="Pfam" id="PF00528">
    <property type="entry name" value="BPD_transp_1"/>
    <property type="match status" value="1"/>
</dbReference>
<organism evidence="11 12">
    <name type="scientific">Solihabitans fulvus</name>
    <dbReference type="NCBI Taxonomy" id="1892852"/>
    <lineage>
        <taxon>Bacteria</taxon>
        <taxon>Bacillati</taxon>
        <taxon>Actinomycetota</taxon>
        <taxon>Actinomycetes</taxon>
        <taxon>Pseudonocardiales</taxon>
        <taxon>Pseudonocardiaceae</taxon>
        <taxon>Solihabitans</taxon>
    </lineage>
</organism>
<gene>
    <name evidence="11" type="ORF">F0L68_22900</name>
</gene>
<feature type="transmembrane region" description="Helical" evidence="9">
    <location>
        <begin position="12"/>
        <end position="33"/>
    </location>
</feature>
<evidence type="ECO:0000256" key="6">
    <source>
        <dbReference type="ARBA" id="ARBA00022692"/>
    </source>
</evidence>
<dbReference type="InterPro" id="IPR035906">
    <property type="entry name" value="MetI-like_sf"/>
</dbReference>
<evidence type="ECO:0000256" key="9">
    <source>
        <dbReference type="RuleBase" id="RU363032"/>
    </source>
</evidence>
<reference evidence="11 12" key="1">
    <citation type="submission" date="2019-09" db="EMBL/GenBank/DDBJ databases">
        <title>Goodfellowia gen. nov., a new genus of the Pseudonocardineae related to Actinoalloteichus, containing Goodfellowia coeruleoviolacea gen. nov., comb. nov. gen. nov., comb. nov.</title>
        <authorList>
            <person name="Labeda D."/>
        </authorList>
    </citation>
    <scope>NUCLEOTIDE SEQUENCE [LARGE SCALE GENOMIC DNA]</scope>
    <source>
        <strain evidence="11 12">AN110305</strain>
    </source>
</reference>
<dbReference type="GO" id="GO:0005886">
    <property type="term" value="C:plasma membrane"/>
    <property type="evidence" value="ECO:0007669"/>
    <property type="project" value="UniProtKB-SubCell"/>
</dbReference>
<proteinExistence type="inferred from homology"/>
<dbReference type="InterPro" id="IPR000515">
    <property type="entry name" value="MetI-like"/>
</dbReference>
<dbReference type="PROSITE" id="PS50928">
    <property type="entry name" value="ABC_TM1"/>
    <property type="match status" value="1"/>
</dbReference>
<keyword evidence="7 9" id="KW-1133">Transmembrane helix</keyword>
<dbReference type="PANTHER" id="PTHR32243">
    <property type="entry name" value="MALTOSE TRANSPORT SYSTEM PERMEASE-RELATED"/>
    <property type="match status" value="1"/>
</dbReference>
<feature type="transmembrane region" description="Helical" evidence="9">
    <location>
        <begin position="103"/>
        <end position="126"/>
    </location>
</feature>